<dbReference type="RefSeq" id="WP_244186345.1">
    <property type="nucleotide sequence ID" value="NZ_CP024915.1"/>
</dbReference>
<proteinExistence type="predicted"/>
<dbReference type="InterPro" id="IPR036291">
    <property type="entry name" value="NAD(P)-bd_dom_sf"/>
</dbReference>
<feature type="non-terminal residue" evidence="1">
    <location>
        <position position="44"/>
    </location>
</feature>
<dbReference type="PROSITE" id="PS51257">
    <property type="entry name" value="PROKAR_LIPOPROTEIN"/>
    <property type="match status" value="1"/>
</dbReference>
<protein>
    <submittedName>
        <fullName evidence="1">SDR family oxidoreductase</fullName>
    </submittedName>
</protein>
<accession>A0A2L0UIE3</accession>
<evidence type="ECO:0000313" key="2">
    <source>
        <dbReference type="Proteomes" id="UP000239187"/>
    </source>
</evidence>
<name>A0A2L0UIE3_9MICC</name>
<gene>
    <name evidence="1" type="ORF">CVO76_16280</name>
</gene>
<dbReference type="Gene3D" id="3.40.50.720">
    <property type="entry name" value="NAD(P)-binding Rossmann-like Domain"/>
    <property type="match status" value="1"/>
</dbReference>
<dbReference type="SUPFAM" id="SSF51735">
    <property type="entry name" value="NAD(P)-binding Rossmann-fold domains"/>
    <property type="match status" value="1"/>
</dbReference>
<organism evidence="1 2">
    <name type="scientific">Arthrobacter agilis</name>
    <dbReference type="NCBI Taxonomy" id="37921"/>
    <lineage>
        <taxon>Bacteria</taxon>
        <taxon>Bacillati</taxon>
        <taxon>Actinomycetota</taxon>
        <taxon>Actinomycetes</taxon>
        <taxon>Micrococcales</taxon>
        <taxon>Micrococcaceae</taxon>
        <taxon>Arthrobacter</taxon>
    </lineage>
</organism>
<dbReference type="InterPro" id="IPR002347">
    <property type="entry name" value="SDR_fam"/>
</dbReference>
<dbReference type="Proteomes" id="UP000239187">
    <property type="component" value="Chromosome"/>
</dbReference>
<reference evidence="1 2" key="1">
    <citation type="submission" date="2017-11" db="EMBL/GenBank/DDBJ databases">
        <title>Draft genome of Arthrobacter agilis strain UMCV2, a plant growth-promoting rhizobacterium and biocontrol capacity of phytopathogenic fungi.</title>
        <authorList>
            <person name="Martinez-Camara R."/>
            <person name="Santoyo G."/>
            <person name="Moreno-Hagelsieb G."/>
            <person name="Valencia-Cantero E."/>
        </authorList>
    </citation>
    <scope>NUCLEOTIDE SEQUENCE [LARGE SCALE GENOMIC DNA]</scope>
    <source>
        <strain evidence="1 2">UMCV2</strain>
    </source>
</reference>
<dbReference type="AlphaFoldDB" id="A0A2L0UIE3"/>
<sequence length="44" mass="4309">MDFTPSKAIVTGSDSGIGRATAVALAAAGCDVGVTWHSDQEGAS</sequence>
<dbReference type="Pfam" id="PF00106">
    <property type="entry name" value="adh_short"/>
    <property type="match status" value="1"/>
</dbReference>
<dbReference type="EMBL" id="CP024915">
    <property type="protein sequence ID" value="AUZ89024.1"/>
    <property type="molecule type" value="Genomic_DNA"/>
</dbReference>
<evidence type="ECO:0000313" key="1">
    <source>
        <dbReference type="EMBL" id="AUZ89024.1"/>
    </source>
</evidence>